<dbReference type="EMBL" id="VYZN01000017">
    <property type="protein sequence ID" value="KAE9538099.1"/>
    <property type="molecule type" value="Genomic_DNA"/>
</dbReference>
<name>A0A6G0TTZ8_APHGL</name>
<evidence type="ECO:0000256" key="11">
    <source>
        <dbReference type="RuleBase" id="RU368052"/>
    </source>
</evidence>
<dbReference type="Gene3D" id="1.10.510.10">
    <property type="entry name" value="Transferase(Phosphotransferase) domain 1"/>
    <property type="match status" value="1"/>
</dbReference>
<dbReference type="InterPro" id="IPR003527">
    <property type="entry name" value="MAP_kinase_CS"/>
</dbReference>
<proteinExistence type="inferred from homology"/>
<dbReference type="GO" id="GO:0005524">
    <property type="term" value="F:ATP binding"/>
    <property type="evidence" value="ECO:0007669"/>
    <property type="project" value="UniProtKB-UniRule"/>
</dbReference>
<dbReference type="Pfam" id="PF00069">
    <property type="entry name" value="Pkinase"/>
    <property type="match status" value="1"/>
</dbReference>
<evidence type="ECO:0000256" key="4">
    <source>
        <dbReference type="ARBA" id="ARBA00022553"/>
    </source>
</evidence>
<comment type="similarity">
    <text evidence="2 11">Belongs to the protein kinase superfamily. CMGC Ser/Thr protein kinase family. MAP kinase subfamily.</text>
</comment>
<keyword evidence="3 11" id="KW-0723">Serine/threonine-protein kinase</keyword>
<dbReference type="EC" id="2.7.11.24" evidence="11"/>
<evidence type="ECO:0000256" key="9">
    <source>
        <dbReference type="ARBA" id="ARBA00047592"/>
    </source>
</evidence>
<dbReference type="FunFam" id="3.30.200.20:FF:000210">
    <property type="entry name" value="Mitogen-activated protein kinase"/>
    <property type="match status" value="1"/>
</dbReference>
<comment type="catalytic activity">
    <reaction evidence="9">
        <text>L-threonyl-[protein] + ATP = O-phospho-L-threonyl-[protein] + ADP + H(+)</text>
        <dbReference type="Rhea" id="RHEA:46608"/>
        <dbReference type="Rhea" id="RHEA-COMP:11060"/>
        <dbReference type="Rhea" id="RHEA-COMP:11605"/>
        <dbReference type="ChEBI" id="CHEBI:15378"/>
        <dbReference type="ChEBI" id="CHEBI:30013"/>
        <dbReference type="ChEBI" id="CHEBI:30616"/>
        <dbReference type="ChEBI" id="CHEBI:61977"/>
        <dbReference type="ChEBI" id="CHEBI:456216"/>
        <dbReference type="EC" id="2.7.11.24"/>
    </reaction>
</comment>
<keyword evidence="8 11" id="KW-0067">ATP-binding</keyword>
<dbReference type="GO" id="GO:1903034">
    <property type="term" value="P:regulation of response to wounding"/>
    <property type="evidence" value="ECO:0007669"/>
    <property type="project" value="UniProtKB-ARBA"/>
</dbReference>
<dbReference type="Gene3D" id="3.30.200.20">
    <property type="entry name" value="Phosphorylase Kinase, domain 1"/>
    <property type="match status" value="2"/>
</dbReference>
<dbReference type="GO" id="GO:0106310">
    <property type="term" value="F:protein serine kinase activity"/>
    <property type="evidence" value="ECO:0007669"/>
    <property type="project" value="UniProtKB-UniRule"/>
</dbReference>
<evidence type="ECO:0000256" key="7">
    <source>
        <dbReference type="ARBA" id="ARBA00022777"/>
    </source>
</evidence>
<dbReference type="PROSITE" id="PS00108">
    <property type="entry name" value="PROTEIN_KINASE_ST"/>
    <property type="match status" value="1"/>
</dbReference>
<comment type="catalytic activity">
    <reaction evidence="10">
        <text>L-seryl-[protein] + ATP = O-phospho-L-seryl-[protein] + ADP + H(+)</text>
        <dbReference type="Rhea" id="RHEA:17989"/>
        <dbReference type="Rhea" id="RHEA-COMP:9863"/>
        <dbReference type="Rhea" id="RHEA-COMP:11604"/>
        <dbReference type="ChEBI" id="CHEBI:15378"/>
        <dbReference type="ChEBI" id="CHEBI:29999"/>
        <dbReference type="ChEBI" id="CHEBI:30616"/>
        <dbReference type="ChEBI" id="CHEBI:83421"/>
        <dbReference type="ChEBI" id="CHEBI:456216"/>
        <dbReference type="EC" id="2.7.11.24"/>
    </reaction>
</comment>
<comment type="caution">
    <text evidence="13">The sequence shown here is derived from an EMBL/GenBank/DDBJ whole genome shotgun (WGS) entry which is preliminary data.</text>
</comment>
<keyword evidence="14" id="KW-1185">Reference proteome</keyword>
<reference evidence="13 14" key="1">
    <citation type="submission" date="2019-08" db="EMBL/GenBank/DDBJ databases">
        <title>The genome of the soybean aphid Biotype 1, its phylome, world population structure and adaptation to the North American continent.</title>
        <authorList>
            <person name="Giordano R."/>
            <person name="Donthu R.K."/>
            <person name="Hernandez A.G."/>
            <person name="Wright C.L."/>
            <person name="Zimin A.V."/>
        </authorList>
    </citation>
    <scope>NUCLEOTIDE SEQUENCE [LARGE SCALE GENOMIC DNA]</scope>
    <source>
        <tissue evidence="13">Whole aphids</tissue>
    </source>
</reference>
<dbReference type="PROSITE" id="PS50011">
    <property type="entry name" value="PROTEIN_KINASE_DOM"/>
    <property type="match status" value="1"/>
</dbReference>
<evidence type="ECO:0000256" key="10">
    <source>
        <dbReference type="ARBA" id="ARBA00048312"/>
    </source>
</evidence>
<feature type="domain" description="Protein kinase" evidence="12">
    <location>
        <begin position="112"/>
        <end position="408"/>
    </location>
</feature>
<evidence type="ECO:0000259" key="12">
    <source>
        <dbReference type="PROSITE" id="PS50011"/>
    </source>
</evidence>
<keyword evidence="5 11" id="KW-0808">Transferase</keyword>
<evidence type="ECO:0000313" key="13">
    <source>
        <dbReference type="EMBL" id="KAE9538099.1"/>
    </source>
</evidence>
<dbReference type="PROSITE" id="PS01351">
    <property type="entry name" value="MAPK"/>
    <property type="match status" value="1"/>
</dbReference>
<protein>
    <recommendedName>
        <fullName evidence="11">Stress-activated protein kinase JNK</fullName>
        <ecNumber evidence="11">2.7.11.24</ecNumber>
    </recommendedName>
</protein>
<evidence type="ECO:0000256" key="1">
    <source>
        <dbReference type="ARBA" id="ARBA00001946"/>
    </source>
</evidence>
<keyword evidence="11" id="KW-0460">Magnesium</keyword>
<evidence type="ECO:0000256" key="2">
    <source>
        <dbReference type="ARBA" id="ARBA00008832"/>
    </source>
</evidence>
<dbReference type="Proteomes" id="UP000475862">
    <property type="component" value="Unassembled WGS sequence"/>
</dbReference>
<comment type="subcellular location">
    <subcellularLocation>
        <location evidence="11">Cytoplasm</location>
    </subcellularLocation>
</comment>
<dbReference type="SMART" id="SM00220">
    <property type="entry name" value="S_TKc"/>
    <property type="match status" value="1"/>
</dbReference>
<dbReference type="AlphaFoldDB" id="A0A6G0TTZ8"/>
<dbReference type="GO" id="GO:0036477">
    <property type="term" value="C:somatodendritic compartment"/>
    <property type="evidence" value="ECO:0007669"/>
    <property type="project" value="UniProtKB-ARBA"/>
</dbReference>
<dbReference type="SUPFAM" id="SSF56112">
    <property type="entry name" value="Protein kinase-like (PK-like)"/>
    <property type="match status" value="1"/>
</dbReference>
<dbReference type="PRINTS" id="PR01772">
    <property type="entry name" value="JNKMAPKINASE"/>
</dbReference>
<accession>A0A6G0TTZ8</accession>
<dbReference type="GO" id="GO:0005737">
    <property type="term" value="C:cytoplasm"/>
    <property type="evidence" value="ECO:0007669"/>
    <property type="project" value="UniProtKB-SubCell"/>
</dbReference>
<evidence type="ECO:0000256" key="8">
    <source>
        <dbReference type="ARBA" id="ARBA00022840"/>
    </source>
</evidence>
<dbReference type="InterPro" id="IPR011009">
    <property type="entry name" value="Kinase-like_dom_sf"/>
</dbReference>
<dbReference type="FunFam" id="1.10.510.10:FF:000009">
    <property type="entry name" value="Mitogen-activated protein kinase"/>
    <property type="match status" value="1"/>
</dbReference>
<dbReference type="OrthoDB" id="192887at2759"/>
<comment type="function">
    <text evidence="11">Responds to activation by environmental stress and pro-inflammatory cytokines by phosphorylating a number of transcription factors, and thus regulates transcriptional activity.</text>
</comment>
<evidence type="ECO:0000256" key="5">
    <source>
        <dbReference type="ARBA" id="ARBA00022679"/>
    </source>
</evidence>
<evidence type="ECO:0000256" key="6">
    <source>
        <dbReference type="ARBA" id="ARBA00022741"/>
    </source>
</evidence>
<dbReference type="InterPro" id="IPR000719">
    <property type="entry name" value="Prot_kinase_dom"/>
</dbReference>
<evidence type="ECO:0000313" key="14">
    <source>
        <dbReference type="Proteomes" id="UP000475862"/>
    </source>
</evidence>
<keyword evidence="6 11" id="KW-0547">Nucleotide-binding</keyword>
<comment type="cofactor">
    <cofactor evidence="1 11">
        <name>Mg(2+)</name>
        <dbReference type="ChEBI" id="CHEBI:18420"/>
    </cofactor>
</comment>
<dbReference type="InterPro" id="IPR008271">
    <property type="entry name" value="Ser/Thr_kinase_AS"/>
</dbReference>
<gene>
    <name evidence="13" type="ORF">AGLY_006071</name>
</gene>
<dbReference type="InterPro" id="IPR050117">
    <property type="entry name" value="MAPK"/>
</dbReference>
<keyword evidence="7 11" id="KW-0418">Kinase</keyword>
<dbReference type="CDD" id="cd07850">
    <property type="entry name" value="STKc_JNK"/>
    <property type="match status" value="1"/>
</dbReference>
<dbReference type="PANTHER" id="PTHR24055">
    <property type="entry name" value="MITOGEN-ACTIVATED PROTEIN KINASE"/>
    <property type="match status" value="1"/>
</dbReference>
<dbReference type="GO" id="GO:0004707">
    <property type="term" value="F:MAP kinase activity"/>
    <property type="evidence" value="ECO:0007669"/>
    <property type="project" value="UniProtKB-UniRule"/>
</dbReference>
<evidence type="ECO:0000256" key="3">
    <source>
        <dbReference type="ARBA" id="ARBA00022527"/>
    </source>
</evidence>
<dbReference type="InterPro" id="IPR008351">
    <property type="entry name" value="MAPK_JNK"/>
</dbReference>
<organism evidence="13 14">
    <name type="scientific">Aphis glycines</name>
    <name type="common">Soybean aphid</name>
    <dbReference type="NCBI Taxonomy" id="307491"/>
    <lineage>
        <taxon>Eukaryota</taxon>
        <taxon>Metazoa</taxon>
        <taxon>Ecdysozoa</taxon>
        <taxon>Arthropoda</taxon>
        <taxon>Hexapoda</taxon>
        <taxon>Insecta</taxon>
        <taxon>Pterygota</taxon>
        <taxon>Neoptera</taxon>
        <taxon>Paraneoptera</taxon>
        <taxon>Hemiptera</taxon>
        <taxon>Sternorrhyncha</taxon>
        <taxon>Aphidomorpha</taxon>
        <taxon>Aphidoidea</taxon>
        <taxon>Aphididae</taxon>
        <taxon>Aphidini</taxon>
        <taxon>Aphis</taxon>
        <taxon>Aphis</taxon>
    </lineage>
</organism>
<sequence>MPHINPRMTSRVSSSIFFTVEVGDTKFTILKRYQNLKPIGSGAQGIVCKIPFALFFFFVFGKVEFEIVHKMLGTQSRFVQRPQNKPDTMTELADMFYTLVFGDTEFSVPRRYVDLVPKGLGAQGMVVAAMDTITQQSVAIKKLSRPFQNVTHAKRAYREFKLMKLVNHKNIIGLLNAFTPQRTLDDFQDVYLVMELMDANLCQVIQMDLDHERMSYLLYQMLCGIKHLHSAGIIHRDLKPSNIVVKSDCTLKILDFGLARTAGTTFMMTPYVVTRYYRAPEVILGMGYKENVDIWSVGCIMGEMIRGGVLFPGTDHIDQWNKIIEQLGTPSQEFMRRLQPTVRNYVENRPRYPGYSFDRLFPDVLFPSDSSEHNKLKASQARDLLSRMLVIDPEKRISVDDALLHPYINVWYDESEVNAPAPGPWDHSVDEREHTVDQWKELIYQEVMEYDPTTAAAASANEPQPIR</sequence>
<keyword evidence="4 11" id="KW-0597">Phosphoprotein</keyword>